<dbReference type="SUPFAM" id="SSF52172">
    <property type="entry name" value="CheY-like"/>
    <property type="match status" value="1"/>
</dbReference>
<dbReference type="CDD" id="cd17546">
    <property type="entry name" value="REC_hyHK_CKI1_RcsC-like"/>
    <property type="match status" value="1"/>
</dbReference>
<evidence type="ECO:0000256" key="2">
    <source>
        <dbReference type="PROSITE-ProRule" id="PRU00169"/>
    </source>
</evidence>
<comment type="caution">
    <text evidence="4">The sequence shown here is derived from an EMBL/GenBank/DDBJ whole genome shotgun (WGS) entry which is preliminary data.</text>
</comment>
<dbReference type="InterPro" id="IPR001789">
    <property type="entry name" value="Sig_transdc_resp-reg_receiver"/>
</dbReference>
<dbReference type="PROSITE" id="PS50110">
    <property type="entry name" value="RESPONSE_REGULATORY"/>
    <property type="match status" value="1"/>
</dbReference>
<dbReference type="Pfam" id="PF00072">
    <property type="entry name" value="Response_reg"/>
    <property type="match status" value="1"/>
</dbReference>
<dbReference type="InterPro" id="IPR011006">
    <property type="entry name" value="CheY-like_superfamily"/>
</dbReference>
<name>A0AA41QYW3_9MICO</name>
<evidence type="ECO:0000313" key="4">
    <source>
        <dbReference type="EMBL" id="MCI4658963.1"/>
    </source>
</evidence>
<evidence type="ECO:0000259" key="3">
    <source>
        <dbReference type="PROSITE" id="PS50110"/>
    </source>
</evidence>
<dbReference type="EMBL" id="JALGAR010000004">
    <property type="protein sequence ID" value="MCI4658963.1"/>
    <property type="molecule type" value="Genomic_DNA"/>
</dbReference>
<evidence type="ECO:0000313" key="5">
    <source>
        <dbReference type="Proteomes" id="UP001165341"/>
    </source>
</evidence>
<protein>
    <submittedName>
        <fullName evidence="4">Response regulator</fullName>
    </submittedName>
</protein>
<organism evidence="4 5">
    <name type="scientific">Cryobacterium zhongshanensis</name>
    <dbReference type="NCBI Taxonomy" id="2928153"/>
    <lineage>
        <taxon>Bacteria</taxon>
        <taxon>Bacillati</taxon>
        <taxon>Actinomycetota</taxon>
        <taxon>Actinomycetes</taxon>
        <taxon>Micrococcales</taxon>
        <taxon>Microbacteriaceae</taxon>
        <taxon>Cryobacterium</taxon>
    </lineage>
</organism>
<dbReference type="AlphaFoldDB" id="A0AA41QYW3"/>
<dbReference type="Gene3D" id="3.40.50.2300">
    <property type="match status" value="1"/>
</dbReference>
<accession>A0AA41QYW3</accession>
<dbReference type="SMART" id="SM00448">
    <property type="entry name" value="REC"/>
    <property type="match status" value="1"/>
</dbReference>
<feature type="domain" description="Response regulatory" evidence="3">
    <location>
        <begin position="9"/>
        <end position="123"/>
    </location>
</feature>
<proteinExistence type="predicted"/>
<evidence type="ECO:0000256" key="1">
    <source>
        <dbReference type="ARBA" id="ARBA00022553"/>
    </source>
</evidence>
<sequence length="129" mass="13705">MNAEPLSKTALVVDDETVSRLVLSHMLRRAGWDVTEADDVAPAIALARSGTFTAIFSDFSMPGGTGVDLLDALPPTPARPLFVLVTGIVEHSSVGLDLASMIDGHLIKPISSRALSECLAAILPRQRDR</sequence>
<dbReference type="RefSeq" id="WP_134534499.1">
    <property type="nucleotide sequence ID" value="NZ_JALGAR010000004.1"/>
</dbReference>
<reference evidence="4" key="1">
    <citation type="submission" date="2022-03" db="EMBL/GenBank/DDBJ databases">
        <title>Cryobacterium sp. nov. strain ZS14-85, isolated from Antarctic soil.</title>
        <authorList>
            <person name="Li J."/>
            <person name="Niu G."/>
        </authorList>
    </citation>
    <scope>NUCLEOTIDE SEQUENCE</scope>
    <source>
        <strain evidence="4">ZS14-85</strain>
    </source>
</reference>
<dbReference type="PANTHER" id="PTHR44591">
    <property type="entry name" value="STRESS RESPONSE REGULATOR PROTEIN 1"/>
    <property type="match status" value="1"/>
</dbReference>
<keyword evidence="1 2" id="KW-0597">Phosphoprotein</keyword>
<dbReference type="GO" id="GO:0000160">
    <property type="term" value="P:phosphorelay signal transduction system"/>
    <property type="evidence" value="ECO:0007669"/>
    <property type="project" value="InterPro"/>
</dbReference>
<feature type="modified residue" description="4-aspartylphosphate" evidence="2">
    <location>
        <position position="58"/>
    </location>
</feature>
<dbReference type="InterPro" id="IPR050595">
    <property type="entry name" value="Bact_response_regulator"/>
</dbReference>
<keyword evidence="5" id="KW-1185">Reference proteome</keyword>
<gene>
    <name evidence="4" type="ORF">MQH31_14220</name>
</gene>
<dbReference type="PANTHER" id="PTHR44591:SF3">
    <property type="entry name" value="RESPONSE REGULATORY DOMAIN-CONTAINING PROTEIN"/>
    <property type="match status" value="1"/>
</dbReference>
<dbReference type="Proteomes" id="UP001165341">
    <property type="component" value="Unassembled WGS sequence"/>
</dbReference>